<evidence type="ECO:0000256" key="1">
    <source>
        <dbReference type="SAM" id="MobiDB-lite"/>
    </source>
</evidence>
<proteinExistence type="predicted"/>
<dbReference type="PANTHER" id="PTHR11439">
    <property type="entry name" value="GAG-POL-RELATED RETROTRANSPOSON"/>
    <property type="match status" value="1"/>
</dbReference>
<dbReference type="PANTHER" id="PTHR11439:SF467">
    <property type="entry name" value="INTEGRASE CATALYTIC DOMAIN-CONTAINING PROTEIN"/>
    <property type="match status" value="1"/>
</dbReference>
<dbReference type="Pfam" id="PF25597">
    <property type="entry name" value="SH3_retrovirus"/>
    <property type="match status" value="1"/>
</dbReference>
<dbReference type="AlphaFoldDB" id="A0A5S6Q5K6"/>
<dbReference type="InterPro" id="IPR057670">
    <property type="entry name" value="SH3_retrovirus"/>
</dbReference>
<evidence type="ECO:0000259" key="2">
    <source>
        <dbReference type="Pfam" id="PF25597"/>
    </source>
</evidence>
<dbReference type="STRING" id="70415.A0A5S6Q5K6"/>
<dbReference type="CDD" id="cd09272">
    <property type="entry name" value="RNase_HI_RT_Ty1"/>
    <property type="match status" value="1"/>
</dbReference>
<dbReference type="Proteomes" id="UP000046395">
    <property type="component" value="Unassembled WGS sequence"/>
</dbReference>
<organism evidence="3 4">
    <name type="scientific">Trichuris muris</name>
    <name type="common">Mouse whipworm</name>
    <dbReference type="NCBI Taxonomy" id="70415"/>
    <lineage>
        <taxon>Eukaryota</taxon>
        <taxon>Metazoa</taxon>
        <taxon>Ecdysozoa</taxon>
        <taxon>Nematoda</taxon>
        <taxon>Enoplea</taxon>
        <taxon>Dorylaimia</taxon>
        <taxon>Trichinellida</taxon>
        <taxon>Trichuridae</taxon>
        <taxon>Trichuris</taxon>
    </lineage>
</organism>
<feature type="domain" description="Retroviral polymerase SH3-like" evidence="2">
    <location>
        <begin position="26"/>
        <end position="85"/>
    </location>
</feature>
<sequence>MENHQLNCGSNAVLRASIIFGCLVADCFVHVPKQRRHKWDKKSVPGRFTGYCDEKDGYRVWLPDEGRVVVSRDVIFKPEEIVPSTELCIKPTESTSDGLEVVLSKRCVEVGAEEWTSTKRKVEEDVNTEPPAEQEEAQSDPQPSRSKRLVTKPKKYLTDYVLSAEASFPTTFREAMESAEAVHWSKAMNEELCSLKENSVWSLVDLPPGKKVLNTRWVLRVKAKAAGTAISWFSQKQKGVALSTTEAEYVAASEAAKELIWLKNLYNELAVVQPKPTLFVDNMGAVKLSKNPEFHKRTKHIAVRFHFVREKWKEGEFDVQHIGGEHQKADILTKALAKPRFEALRCQLGLVTLSMKR</sequence>
<dbReference type="WBParaSite" id="TMUE_0000002463.1">
    <property type="protein sequence ID" value="TMUE_0000002463.1"/>
    <property type="gene ID" value="WBGene00298302"/>
</dbReference>
<protein>
    <submittedName>
        <fullName evidence="4">Reverse transcriptase Ty1/copia-type domain-containing protein</fullName>
    </submittedName>
</protein>
<evidence type="ECO:0000313" key="4">
    <source>
        <dbReference type="WBParaSite" id="TMUE_0000002463.1"/>
    </source>
</evidence>
<name>A0A5S6Q5K6_TRIMR</name>
<evidence type="ECO:0000313" key="3">
    <source>
        <dbReference type="Proteomes" id="UP000046395"/>
    </source>
</evidence>
<reference evidence="4" key="1">
    <citation type="submission" date="2019-12" db="UniProtKB">
        <authorList>
            <consortium name="WormBaseParasite"/>
        </authorList>
    </citation>
    <scope>IDENTIFICATION</scope>
</reference>
<feature type="region of interest" description="Disordered" evidence="1">
    <location>
        <begin position="118"/>
        <end position="149"/>
    </location>
</feature>
<accession>A0A5S6Q5K6</accession>
<keyword evidence="3" id="KW-1185">Reference proteome</keyword>